<evidence type="ECO:0000256" key="1">
    <source>
        <dbReference type="SAM" id="SignalP"/>
    </source>
</evidence>
<organism evidence="2 3">
    <name type="scientific">Psychroflexus planctonicus</name>
    <dbReference type="NCBI Taxonomy" id="1526575"/>
    <lineage>
        <taxon>Bacteria</taxon>
        <taxon>Pseudomonadati</taxon>
        <taxon>Bacteroidota</taxon>
        <taxon>Flavobacteriia</taxon>
        <taxon>Flavobacteriales</taxon>
        <taxon>Flavobacteriaceae</taxon>
        <taxon>Psychroflexus</taxon>
    </lineage>
</organism>
<dbReference type="RefSeq" id="WP_188458717.1">
    <property type="nucleotide sequence ID" value="NZ_BMGM01000007.1"/>
</dbReference>
<keyword evidence="3" id="KW-1185">Reference proteome</keyword>
<evidence type="ECO:0000313" key="2">
    <source>
        <dbReference type="EMBL" id="GGE37636.1"/>
    </source>
</evidence>
<gene>
    <name evidence="2" type="ORF">GCM10010832_17350</name>
</gene>
<keyword evidence="1" id="KW-0732">Signal</keyword>
<sequence>MFKKRLAIALLLFFGLNVNAQNTVFEAYNHIIIPLQFDFQENENEDQLNSLLRHLFREDGFNAFMDKELLPFEFQDQPCKGLRVNLEHSLGKIETTVTINIYDCKNKIVFSCDGTSYDKDFKDAHQAAIRDAFRKIESANYSLKPNLGETMATEKKSLTKEERKELRKQEVREQSDLYLVNGEKQYFFPVGDKLHVYHFNAYDILAKLTPITNDSYIYNSDEIDGVITIKENGDMELEYREITSKTTQKMQFERIKKAE</sequence>
<reference evidence="3" key="1">
    <citation type="journal article" date="2019" name="Int. J. Syst. Evol. Microbiol.">
        <title>The Global Catalogue of Microorganisms (GCM) 10K type strain sequencing project: providing services to taxonomists for standard genome sequencing and annotation.</title>
        <authorList>
            <consortium name="The Broad Institute Genomics Platform"/>
            <consortium name="The Broad Institute Genome Sequencing Center for Infectious Disease"/>
            <person name="Wu L."/>
            <person name="Ma J."/>
        </authorList>
    </citation>
    <scope>NUCLEOTIDE SEQUENCE [LARGE SCALE GENOMIC DNA]</scope>
    <source>
        <strain evidence="3">CGMCC 1.12931</strain>
    </source>
</reference>
<evidence type="ECO:0008006" key="4">
    <source>
        <dbReference type="Google" id="ProtNLM"/>
    </source>
</evidence>
<feature type="chain" id="PRO_5047320793" description="Secreted protein" evidence="1">
    <location>
        <begin position="21"/>
        <end position="259"/>
    </location>
</feature>
<name>A0ABQ1SJN0_9FLAO</name>
<dbReference type="EMBL" id="BMGM01000007">
    <property type="protein sequence ID" value="GGE37636.1"/>
    <property type="molecule type" value="Genomic_DNA"/>
</dbReference>
<feature type="signal peptide" evidence="1">
    <location>
        <begin position="1"/>
        <end position="20"/>
    </location>
</feature>
<dbReference type="Proteomes" id="UP000599179">
    <property type="component" value="Unassembled WGS sequence"/>
</dbReference>
<evidence type="ECO:0000313" key="3">
    <source>
        <dbReference type="Proteomes" id="UP000599179"/>
    </source>
</evidence>
<comment type="caution">
    <text evidence="2">The sequence shown here is derived from an EMBL/GenBank/DDBJ whole genome shotgun (WGS) entry which is preliminary data.</text>
</comment>
<protein>
    <recommendedName>
        <fullName evidence="4">Secreted protein</fullName>
    </recommendedName>
</protein>
<accession>A0ABQ1SJN0</accession>
<proteinExistence type="predicted"/>